<dbReference type="PROSITE" id="PS51375">
    <property type="entry name" value="PPR"/>
    <property type="match status" value="1"/>
</dbReference>
<evidence type="ECO:0000256" key="4">
    <source>
        <dbReference type="ARBA" id="ARBA00022692"/>
    </source>
</evidence>
<name>A0AAD3P3R8_NEPGR</name>
<comment type="caution">
    <text evidence="12">The sequence shown here is derived from an EMBL/GenBank/DDBJ whole genome shotgun (WGS) entry which is preliminary data.</text>
</comment>
<dbReference type="SUPFAM" id="SSF103506">
    <property type="entry name" value="Mitochondrial carrier"/>
    <property type="match status" value="1"/>
</dbReference>
<keyword evidence="6" id="KW-1133">Transmembrane helix</keyword>
<dbReference type="Pfam" id="PF25074">
    <property type="entry name" value="DUF7798"/>
    <property type="match status" value="1"/>
</dbReference>
<proteinExistence type="inferred from homology"/>
<dbReference type="InterPro" id="IPR018108">
    <property type="entry name" value="MCP_transmembrane"/>
</dbReference>
<evidence type="ECO:0000256" key="3">
    <source>
        <dbReference type="ARBA" id="ARBA00022448"/>
    </source>
</evidence>
<comment type="subcellular location">
    <subcellularLocation>
        <location evidence="1">Membrane</location>
        <topology evidence="1">Multi-pass membrane protein</topology>
    </subcellularLocation>
</comment>
<dbReference type="Gene3D" id="1.50.40.10">
    <property type="entry name" value="Mitochondrial carrier domain"/>
    <property type="match status" value="1"/>
</dbReference>
<feature type="repeat" description="PPR" evidence="9">
    <location>
        <begin position="31"/>
        <end position="65"/>
    </location>
</feature>
<feature type="repeat" description="Solcar" evidence="8">
    <location>
        <begin position="224"/>
        <end position="308"/>
    </location>
</feature>
<dbReference type="Pfam" id="PF00153">
    <property type="entry name" value="Mito_carr"/>
    <property type="match status" value="2"/>
</dbReference>
<organism evidence="12 13">
    <name type="scientific">Nepenthes gracilis</name>
    <name type="common">Slender pitcher plant</name>
    <dbReference type="NCBI Taxonomy" id="150966"/>
    <lineage>
        <taxon>Eukaryota</taxon>
        <taxon>Viridiplantae</taxon>
        <taxon>Streptophyta</taxon>
        <taxon>Embryophyta</taxon>
        <taxon>Tracheophyta</taxon>
        <taxon>Spermatophyta</taxon>
        <taxon>Magnoliopsida</taxon>
        <taxon>eudicotyledons</taxon>
        <taxon>Gunneridae</taxon>
        <taxon>Pentapetalae</taxon>
        <taxon>Caryophyllales</taxon>
        <taxon>Nepenthaceae</taxon>
        <taxon>Nepenthes</taxon>
    </lineage>
</organism>
<evidence type="ECO:0000256" key="2">
    <source>
        <dbReference type="ARBA" id="ARBA00006375"/>
    </source>
</evidence>
<accession>A0AAD3P3R8</accession>
<dbReference type="InterPro" id="IPR056700">
    <property type="entry name" value="DUF7798"/>
</dbReference>
<evidence type="ECO:0000256" key="7">
    <source>
        <dbReference type="ARBA" id="ARBA00023136"/>
    </source>
</evidence>
<evidence type="ECO:0000259" key="11">
    <source>
        <dbReference type="Pfam" id="PF25074"/>
    </source>
</evidence>
<dbReference type="Proteomes" id="UP001279734">
    <property type="component" value="Unassembled WGS sequence"/>
</dbReference>
<dbReference type="GO" id="GO:0016020">
    <property type="term" value="C:membrane"/>
    <property type="evidence" value="ECO:0007669"/>
    <property type="project" value="UniProtKB-SubCell"/>
</dbReference>
<evidence type="ECO:0000256" key="1">
    <source>
        <dbReference type="ARBA" id="ARBA00004141"/>
    </source>
</evidence>
<comment type="similarity">
    <text evidence="2 10">Belongs to the mitochondrial carrier (TC 2.A.29) family.</text>
</comment>
<dbReference type="PROSITE" id="PS50920">
    <property type="entry name" value="SOLCAR"/>
    <property type="match status" value="1"/>
</dbReference>
<dbReference type="InterPro" id="IPR002885">
    <property type="entry name" value="PPR_rpt"/>
</dbReference>
<evidence type="ECO:0000256" key="8">
    <source>
        <dbReference type="PROSITE-ProRule" id="PRU00282"/>
    </source>
</evidence>
<keyword evidence="7 8" id="KW-0472">Membrane</keyword>
<evidence type="ECO:0000256" key="9">
    <source>
        <dbReference type="PROSITE-ProRule" id="PRU00708"/>
    </source>
</evidence>
<evidence type="ECO:0000256" key="10">
    <source>
        <dbReference type="RuleBase" id="RU000488"/>
    </source>
</evidence>
<dbReference type="FunFam" id="1.50.40.10:FF:000113">
    <property type="entry name" value="Mitochondrial substrate carrier family protein"/>
    <property type="match status" value="1"/>
</dbReference>
<dbReference type="EMBL" id="BSYO01000001">
    <property type="protein sequence ID" value="GMG98782.1"/>
    <property type="molecule type" value="Genomic_DNA"/>
</dbReference>
<dbReference type="AlphaFoldDB" id="A0AAD3P3R8"/>
<keyword evidence="5" id="KW-0677">Repeat</keyword>
<feature type="domain" description="DUF7798" evidence="11">
    <location>
        <begin position="154"/>
        <end position="173"/>
    </location>
</feature>
<reference evidence="12" key="1">
    <citation type="submission" date="2023-05" db="EMBL/GenBank/DDBJ databases">
        <title>Nepenthes gracilis genome sequencing.</title>
        <authorList>
            <person name="Fukushima K."/>
        </authorList>
    </citation>
    <scope>NUCLEOTIDE SEQUENCE</scope>
    <source>
        <strain evidence="12">SING2019-196</strain>
    </source>
</reference>
<keyword evidence="13" id="KW-1185">Reference proteome</keyword>
<protein>
    <recommendedName>
        <fullName evidence="11">DUF7798 domain-containing protein</fullName>
    </recommendedName>
</protein>
<dbReference type="InterPro" id="IPR023395">
    <property type="entry name" value="MCP_dom_sf"/>
</dbReference>
<sequence>MIKTGTLLTRYVKGGHTIDACSVFACLSETDLFLWNVLVVGYTQLGHPSKAWELMVNKRWIGIWPRSVTPASALVGVENVLGTATTSSLMDKQGRNNLLITSSKQFASGAWQAVGSALIGGPQFIHKLEHSAVNLAESLQHGGEDADDQLYEDMTFDRCFYIYGGPEQLQELRSFYEGRLKAVQQILDLTSKFQRGVTIDANAMLVIDQTTISLYLRDLDVVWREFLWGGIAGAFGEGMMHPVDTLKTRIQSQAILSGSQNQNSILQMVRTWAADGLRGFYRGVTPGLTGSLTTGATYFDFVESAKKWIEKSHPGLGGHWGHFLAGGVGDALGSFVYVPCEVIKQRMQVQGTNASWNPLSTMQTVLRYQVC</sequence>
<keyword evidence="3 10" id="KW-0813">Transport</keyword>
<evidence type="ECO:0000313" key="12">
    <source>
        <dbReference type="EMBL" id="GMG98782.1"/>
    </source>
</evidence>
<evidence type="ECO:0000256" key="5">
    <source>
        <dbReference type="ARBA" id="ARBA00022737"/>
    </source>
</evidence>
<dbReference type="PANTHER" id="PTHR45667">
    <property type="entry name" value="S-ADENOSYLMETHIONINE MITOCHONDRIAL CARRIER PROTEIN"/>
    <property type="match status" value="1"/>
</dbReference>
<evidence type="ECO:0000256" key="6">
    <source>
        <dbReference type="ARBA" id="ARBA00022989"/>
    </source>
</evidence>
<gene>
    <name evidence="12" type="ORF">Nepgr_000622</name>
</gene>
<keyword evidence="4 8" id="KW-0812">Transmembrane</keyword>
<evidence type="ECO:0000313" key="13">
    <source>
        <dbReference type="Proteomes" id="UP001279734"/>
    </source>
</evidence>